<evidence type="ECO:0000256" key="4">
    <source>
        <dbReference type="ARBA" id="ARBA00022989"/>
    </source>
</evidence>
<reference evidence="7 8" key="1">
    <citation type="submission" date="2019-02" db="EMBL/GenBank/DDBJ databases">
        <title>Sequencing the genomes of 1000 actinobacteria strains.</title>
        <authorList>
            <person name="Klenk H.-P."/>
        </authorList>
    </citation>
    <scope>NUCLEOTIDE SEQUENCE [LARGE SCALE GENOMIC DNA]</scope>
    <source>
        <strain evidence="7 8">DSM 45779</strain>
    </source>
</reference>
<comment type="subcellular location">
    <subcellularLocation>
        <location evidence="1">Cell membrane</location>
        <topology evidence="1">Multi-pass membrane protein</topology>
    </subcellularLocation>
</comment>
<feature type="transmembrane region" description="Helical" evidence="6">
    <location>
        <begin position="351"/>
        <end position="373"/>
    </location>
</feature>
<evidence type="ECO:0000256" key="1">
    <source>
        <dbReference type="ARBA" id="ARBA00004651"/>
    </source>
</evidence>
<keyword evidence="8" id="KW-1185">Reference proteome</keyword>
<feature type="transmembrane region" description="Helical" evidence="6">
    <location>
        <begin position="173"/>
        <end position="190"/>
    </location>
</feature>
<evidence type="ECO:0000256" key="2">
    <source>
        <dbReference type="ARBA" id="ARBA00022475"/>
    </source>
</evidence>
<keyword evidence="3 6" id="KW-0812">Transmembrane</keyword>
<feature type="transmembrane region" description="Helical" evidence="6">
    <location>
        <begin position="379"/>
        <end position="398"/>
    </location>
</feature>
<dbReference type="InterPro" id="IPR050833">
    <property type="entry name" value="Poly_Biosynth_Transport"/>
</dbReference>
<feature type="transmembrane region" description="Helical" evidence="6">
    <location>
        <begin position="148"/>
        <end position="167"/>
    </location>
</feature>
<dbReference type="PANTHER" id="PTHR30250:SF26">
    <property type="entry name" value="PSMA PROTEIN"/>
    <property type="match status" value="1"/>
</dbReference>
<sequence>MTSLVQSSRSAYGVADQLLSSATNYLTAFIASLVLTADAFGAFVVAYAVVTIYSAGVRAVVGEPVLAHLPTVGSPDEESRLAGSALGTAGVLGVAGSVLALAVAALGSGSVTELAWFAPWLIGALVADAGRFVLLARSRTGAALLVDGAWAIAQGAVLVVVAVLGAWSVLTTAAAWGIGALVAVATLFAVGMDRPRAPKPWLHAGRHLSGWFTLTSLLGQIQVYAVLLLAGAVLAASEMAGLRAVQLLVFQPAVTLFAAVMVLTTPRFARLAADRDTAGLARLQRLSLICVTVLGLLALVAIPLRGFLLDLLFPRYLGFAALVAPIALQTLLSGLSVPYQARLRGMQRGRLLFLVQVAGTVLMVAGALAGLALHGVLGIAWGMSLAALLTTAVTAVVAERTRPPVAVPA</sequence>
<dbReference type="RefSeq" id="WP_242623273.1">
    <property type="nucleotide sequence ID" value="NZ_SHKL01000001.1"/>
</dbReference>
<evidence type="ECO:0000313" key="7">
    <source>
        <dbReference type="EMBL" id="RZT87900.1"/>
    </source>
</evidence>
<feature type="transmembrane region" description="Helical" evidence="6">
    <location>
        <begin position="211"/>
        <end position="235"/>
    </location>
</feature>
<evidence type="ECO:0000256" key="5">
    <source>
        <dbReference type="ARBA" id="ARBA00023136"/>
    </source>
</evidence>
<comment type="caution">
    <text evidence="7">The sequence shown here is derived from an EMBL/GenBank/DDBJ whole genome shotgun (WGS) entry which is preliminary data.</text>
</comment>
<dbReference type="Proteomes" id="UP000291591">
    <property type="component" value="Unassembled WGS sequence"/>
</dbReference>
<evidence type="ECO:0000256" key="3">
    <source>
        <dbReference type="ARBA" id="ARBA00022692"/>
    </source>
</evidence>
<keyword evidence="5 6" id="KW-0472">Membrane</keyword>
<evidence type="ECO:0000313" key="8">
    <source>
        <dbReference type="Proteomes" id="UP000291591"/>
    </source>
</evidence>
<dbReference type="PANTHER" id="PTHR30250">
    <property type="entry name" value="PST FAMILY PREDICTED COLANIC ACID TRANSPORTER"/>
    <property type="match status" value="1"/>
</dbReference>
<feature type="transmembrane region" description="Helical" evidence="6">
    <location>
        <begin position="85"/>
        <end position="108"/>
    </location>
</feature>
<feature type="transmembrane region" description="Helical" evidence="6">
    <location>
        <begin position="25"/>
        <end position="50"/>
    </location>
</feature>
<proteinExistence type="predicted"/>
<keyword evidence="4 6" id="KW-1133">Transmembrane helix</keyword>
<organism evidence="7 8">
    <name type="scientific">Pseudonocardia sediminis</name>
    <dbReference type="NCBI Taxonomy" id="1397368"/>
    <lineage>
        <taxon>Bacteria</taxon>
        <taxon>Bacillati</taxon>
        <taxon>Actinomycetota</taxon>
        <taxon>Actinomycetes</taxon>
        <taxon>Pseudonocardiales</taxon>
        <taxon>Pseudonocardiaceae</taxon>
        <taxon>Pseudonocardia</taxon>
    </lineage>
</organism>
<dbReference type="EMBL" id="SHKL01000001">
    <property type="protein sequence ID" value="RZT87900.1"/>
    <property type="molecule type" value="Genomic_DNA"/>
</dbReference>
<feature type="transmembrane region" description="Helical" evidence="6">
    <location>
        <begin position="247"/>
        <end position="265"/>
    </location>
</feature>
<protein>
    <submittedName>
        <fullName evidence="7">O-antigen/teichoic acid export membrane protein</fullName>
    </submittedName>
</protein>
<feature type="transmembrane region" description="Helical" evidence="6">
    <location>
        <begin position="114"/>
        <end position="136"/>
    </location>
</feature>
<name>A0A4V2FRA6_PSEST</name>
<accession>A0A4V2FRA6</accession>
<dbReference type="AlphaFoldDB" id="A0A4V2FRA6"/>
<dbReference type="GO" id="GO:0005886">
    <property type="term" value="C:plasma membrane"/>
    <property type="evidence" value="ECO:0007669"/>
    <property type="project" value="UniProtKB-SubCell"/>
</dbReference>
<evidence type="ECO:0000256" key="6">
    <source>
        <dbReference type="SAM" id="Phobius"/>
    </source>
</evidence>
<keyword evidence="2" id="KW-1003">Cell membrane</keyword>
<feature type="transmembrane region" description="Helical" evidence="6">
    <location>
        <begin position="286"/>
        <end position="304"/>
    </location>
</feature>
<gene>
    <name evidence="7" type="ORF">EV383_4832</name>
</gene>
<feature type="transmembrane region" description="Helical" evidence="6">
    <location>
        <begin position="316"/>
        <end position="339"/>
    </location>
</feature>